<comment type="caution">
    <text evidence="1">The sequence shown here is derived from an EMBL/GenBank/DDBJ whole genome shotgun (WGS) entry which is preliminary data.</text>
</comment>
<name>A0ACC0EBS4_9BASI</name>
<evidence type="ECO:0000313" key="2">
    <source>
        <dbReference type="Proteomes" id="UP001060170"/>
    </source>
</evidence>
<sequence length="590" mass="65121">MVTLHDLNAVVQSWVRKGGISCSSDYEAFRQVWDPIQSVLLRRKLINTVEDIRSCFYQAFSSKCQEQIQMILFKKNKLIPVHEDFAKFPPFKDLHAAAEEVLFNRIAPIVDSSRALNPVQETSFKDPIDVAESPRSLCITDKVSRMLQLLDDRLKKLDALEQRLTKALSASSVSTTAGRSRVICYYCHWEGHGTAQCEALWKDKEGHLVNQKGQNYFLPSGALIPFDPSRPIRGIVSKFQTSNSSTSPVDPPYRSSHGAIPMPSPTVSQSHCRRPICKSSAADSSQFNPVSSGCHAPSAQAVDSVLKKISELIIASVCDPNRSSSRQFNQPAKCLIPRSDLREEVKLSFPILGSNNLREEVKLSPILIPIQSHSSLANTENCRPCFSYPSHSQSLSRTDIPRSPSSSQIGLTNETKLAPLLISDLLPSKYQLPPLAFNDLALEFHQSCSPHSSSDSADHLSSSPPLMPLRKDNKLAPLSIPDPLQNTSKRDSIHLDDKGIDMDHGLLRRQFGVKVSPPNCAPPRLDAACISKTLPCATFVSRTRSLGCSSQLGKIKGFEDCLRNEDKLGSSALGVKVSRWISIFRGGNLE</sequence>
<dbReference type="EMBL" id="CM045872">
    <property type="protein sequence ID" value="KAI7949287.1"/>
    <property type="molecule type" value="Genomic_DNA"/>
</dbReference>
<gene>
    <name evidence="1" type="ORF">MJO28_008108</name>
</gene>
<evidence type="ECO:0000313" key="1">
    <source>
        <dbReference type="EMBL" id="KAI7949287.1"/>
    </source>
</evidence>
<organism evidence="1 2">
    <name type="scientific">Puccinia striiformis f. sp. tritici</name>
    <dbReference type="NCBI Taxonomy" id="168172"/>
    <lineage>
        <taxon>Eukaryota</taxon>
        <taxon>Fungi</taxon>
        <taxon>Dikarya</taxon>
        <taxon>Basidiomycota</taxon>
        <taxon>Pucciniomycotina</taxon>
        <taxon>Pucciniomycetes</taxon>
        <taxon>Pucciniales</taxon>
        <taxon>Pucciniaceae</taxon>
        <taxon>Puccinia</taxon>
    </lineage>
</organism>
<keyword evidence="2" id="KW-1185">Reference proteome</keyword>
<accession>A0ACC0EBS4</accession>
<reference evidence="1 2" key="3">
    <citation type="journal article" date="2022" name="Microbiol. Spectr.">
        <title>Folding features and dynamics of 3D genome architecture in plant fungal pathogens.</title>
        <authorList>
            <person name="Xia C."/>
        </authorList>
    </citation>
    <scope>NUCLEOTIDE SEQUENCE [LARGE SCALE GENOMIC DNA]</scope>
    <source>
        <strain evidence="1 2">93-210</strain>
    </source>
</reference>
<dbReference type="Proteomes" id="UP001060170">
    <property type="component" value="Chromosome 8"/>
</dbReference>
<proteinExistence type="predicted"/>
<protein>
    <submittedName>
        <fullName evidence="1">Uncharacterized protein</fullName>
    </submittedName>
</protein>
<reference evidence="2" key="2">
    <citation type="journal article" date="2018" name="Mol. Plant Microbe Interact.">
        <title>Genome sequence resources for the wheat stripe rust pathogen (Puccinia striiformis f. sp. tritici) and the barley stripe rust pathogen (Puccinia striiformis f. sp. hordei).</title>
        <authorList>
            <person name="Xia C."/>
            <person name="Wang M."/>
            <person name="Yin C."/>
            <person name="Cornejo O.E."/>
            <person name="Hulbert S.H."/>
            <person name="Chen X."/>
        </authorList>
    </citation>
    <scope>NUCLEOTIDE SEQUENCE [LARGE SCALE GENOMIC DNA]</scope>
    <source>
        <strain evidence="2">93-210</strain>
    </source>
</reference>
<reference evidence="2" key="1">
    <citation type="journal article" date="2018" name="BMC Genomics">
        <title>Genomic insights into host adaptation between the wheat stripe rust pathogen (Puccinia striiformis f. sp. tritici) and the barley stripe rust pathogen (Puccinia striiformis f. sp. hordei).</title>
        <authorList>
            <person name="Xia C."/>
            <person name="Wang M."/>
            <person name="Yin C."/>
            <person name="Cornejo O.E."/>
            <person name="Hulbert S.H."/>
            <person name="Chen X."/>
        </authorList>
    </citation>
    <scope>NUCLEOTIDE SEQUENCE [LARGE SCALE GENOMIC DNA]</scope>
    <source>
        <strain evidence="2">93-210</strain>
    </source>
</reference>